<evidence type="ECO:0000313" key="3">
    <source>
        <dbReference type="EMBL" id="EDR00170.1"/>
    </source>
</evidence>
<dbReference type="PANTHER" id="PTHR23333">
    <property type="entry name" value="UBX DOMAIN CONTAINING PROTEIN"/>
    <property type="match status" value="1"/>
</dbReference>
<dbReference type="KEGG" id="lbc:LACBIDRAFT_314730"/>
<sequence length="109" mass="11957">MSGNNGSDDTPSSFTPDPNATSATDLDQAVVRHLTFWRNGFQVEDGELMWYDDPENTAILEAINAGYVRHPPLEPRLLGFSVDEIVAVLHRPSSTFSTGKSSRYASQNA</sequence>
<dbReference type="SUPFAM" id="SSF102848">
    <property type="entry name" value="NSFL1 (p97 ATPase) cofactor p47, SEP domain"/>
    <property type="match status" value="1"/>
</dbReference>
<dbReference type="STRING" id="486041.B0DZ44"/>
<dbReference type="GO" id="GO:0005829">
    <property type="term" value="C:cytosol"/>
    <property type="evidence" value="ECO:0007669"/>
    <property type="project" value="TreeGrafter"/>
</dbReference>
<dbReference type="GO" id="GO:0000045">
    <property type="term" value="P:autophagosome assembly"/>
    <property type="evidence" value="ECO:0007669"/>
    <property type="project" value="TreeGrafter"/>
</dbReference>
<evidence type="ECO:0000256" key="1">
    <source>
        <dbReference type="SAM" id="MobiDB-lite"/>
    </source>
</evidence>
<feature type="region of interest" description="Disordered" evidence="1">
    <location>
        <begin position="1"/>
        <end position="25"/>
    </location>
</feature>
<dbReference type="GO" id="GO:0005634">
    <property type="term" value="C:nucleus"/>
    <property type="evidence" value="ECO:0007669"/>
    <property type="project" value="TreeGrafter"/>
</dbReference>
<dbReference type="PROSITE" id="PS51399">
    <property type="entry name" value="SEP"/>
    <property type="match status" value="1"/>
</dbReference>
<dbReference type="GeneID" id="6084849"/>
<reference evidence="3 4" key="1">
    <citation type="journal article" date="2008" name="Nature">
        <title>The genome of Laccaria bicolor provides insights into mycorrhizal symbiosis.</title>
        <authorList>
            <person name="Martin F."/>
            <person name="Aerts A."/>
            <person name="Ahren D."/>
            <person name="Brun A."/>
            <person name="Danchin E.G.J."/>
            <person name="Duchaussoy F."/>
            <person name="Gibon J."/>
            <person name="Kohler A."/>
            <person name="Lindquist E."/>
            <person name="Pereda V."/>
            <person name="Salamov A."/>
            <person name="Shapiro H.J."/>
            <person name="Wuyts J."/>
            <person name="Blaudez D."/>
            <person name="Buee M."/>
            <person name="Brokstein P."/>
            <person name="Canbaeck B."/>
            <person name="Cohen D."/>
            <person name="Courty P.E."/>
            <person name="Coutinho P.M."/>
            <person name="Delaruelle C."/>
            <person name="Detter J.C."/>
            <person name="Deveau A."/>
            <person name="DiFazio S."/>
            <person name="Duplessis S."/>
            <person name="Fraissinet-Tachet L."/>
            <person name="Lucic E."/>
            <person name="Frey-Klett P."/>
            <person name="Fourrey C."/>
            <person name="Feussner I."/>
            <person name="Gay G."/>
            <person name="Grimwood J."/>
            <person name="Hoegger P.J."/>
            <person name="Jain P."/>
            <person name="Kilaru S."/>
            <person name="Labbe J."/>
            <person name="Lin Y.C."/>
            <person name="Legue V."/>
            <person name="Le Tacon F."/>
            <person name="Marmeisse R."/>
            <person name="Melayah D."/>
            <person name="Montanini B."/>
            <person name="Muratet M."/>
            <person name="Nehls U."/>
            <person name="Niculita-Hirzel H."/>
            <person name="Oudot-Le Secq M.P."/>
            <person name="Peter M."/>
            <person name="Quesneville H."/>
            <person name="Rajashekar B."/>
            <person name="Reich M."/>
            <person name="Rouhier N."/>
            <person name="Schmutz J."/>
            <person name="Yin T."/>
            <person name="Chalot M."/>
            <person name="Henrissat B."/>
            <person name="Kuees U."/>
            <person name="Lucas S."/>
            <person name="Van de Peer Y."/>
            <person name="Podila G.K."/>
            <person name="Polle A."/>
            <person name="Pukkila P.J."/>
            <person name="Richardson P.M."/>
            <person name="Rouze P."/>
            <person name="Sanders I.R."/>
            <person name="Stajich J.E."/>
            <person name="Tunlid A."/>
            <person name="Tuskan G."/>
            <person name="Grigoriev I.V."/>
        </authorList>
    </citation>
    <scope>NUCLEOTIDE SEQUENCE [LARGE SCALE GENOMIC DNA]</scope>
    <source>
        <strain evidence="4">S238N-H82 / ATCC MYA-4686</strain>
    </source>
</reference>
<dbReference type="GO" id="GO:0007030">
    <property type="term" value="P:Golgi organization"/>
    <property type="evidence" value="ECO:0007669"/>
    <property type="project" value="TreeGrafter"/>
</dbReference>
<dbReference type="Proteomes" id="UP000001194">
    <property type="component" value="Unassembled WGS sequence"/>
</dbReference>
<dbReference type="PANTHER" id="PTHR23333:SF20">
    <property type="entry name" value="NSFL1 COFACTOR P47"/>
    <property type="match status" value="1"/>
</dbReference>
<dbReference type="InterPro" id="IPR012989">
    <property type="entry name" value="SEP_domain"/>
</dbReference>
<dbReference type="GO" id="GO:0043161">
    <property type="term" value="P:proteasome-mediated ubiquitin-dependent protein catabolic process"/>
    <property type="evidence" value="ECO:0007669"/>
    <property type="project" value="TreeGrafter"/>
</dbReference>
<dbReference type="InParanoid" id="B0DZ44"/>
<name>B0DZ44_LACBS</name>
<protein>
    <submittedName>
        <fullName evidence="3">Predicted protein</fullName>
    </submittedName>
</protein>
<dbReference type="Pfam" id="PF08059">
    <property type="entry name" value="SEP"/>
    <property type="match status" value="1"/>
</dbReference>
<keyword evidence="4" id="KW-1185">Reference proteome</keyword>
<accession>B0DZ44</accession>
<dbReference type="EMBL" id="DS547153">
    <property type="protein sequence ID" value="EDR00170.1"/>
    <property type="molecule type" value="Genomic_DNA"/>
</dbReference>
<evidence type="ECO:0000259" key="2">
    <source>
        <dbReference type="PROSITE" id="PS51399"/>
    </source>
</evidence>
<proteinExistence type="predicted"/>
<dbReference type="GO" id="GO:0031468">
    <property type="term" value="P:nuclear membrane reassembly"/>
    <property type="evidence" value="ECO:0007669"/>
    <property type="project" value="TreeGrafter"/>
</dbReference>
<dbReference type="GO" id="GO:0061025">
    <property type="term" value="P:membrane fusion"/>
    <property type="evidence" value="ECO:0007669"/>
    <property type="project" value="TreeGrafter"/>
</dbReference>
<dbReference type="SMART" id="SM00553">
    <property type="entry name" value="SEP"/>
    <property type="match status" value="1"/>
</dbReference>
<gene>
    <name evidence="3" type="ORF">LACBIDRAFT_314730</name>
</gene>
<dbReference type="InterPro" id="IPR036241">
    <property type="entry name" value="NSFL1C_SEP_dom_sf"/>
</dbReference>
<dbReference type="HOGENOM" id="CLU_2184436_0_0_1"/>
<organism evidence="4">
    <name type="scientific">Laccaria bicolor (strain S238N-H82 / ATCC MYA-4686)</name>
    <name type="common">Bicoloured deceiver</name>
    <name type="synonym">Laccaria laccata var. bicolor</name>
    <dbReference type="NCBI Taxonomy" id="486041"/>
    <lineage>
        <taxon>Eukaryota</taxon>
        <taxon>Fungi</taxon>
        <taxon>Dikarya</taxon>
        <taxon>Basidiomycota</taxon>
        <taxon>Agaricomycotina</taxon>
        <taxon>Agaricomycetes</taxon>
        <taxon>Agaricomycetidae</taxon>
        <taxon>Agaricales</taxon>
        <taxon>Agaricineae</taxon>
        <taxon>Hydnangiaceae</taxon>
        <taxon>Laccaria</taxon>
    </lineage>
</organism>
<dbReference type="OrthoDB" id="25887at2759"/>
<evidence type="ECO:0000313" key="4">
    <source>
        <dbReference type="Proteomes" id="UP000001194"/>
    </source>
</evidence>
<dbReference type="Gene3D" id="3.30.420.210">
    <property type="entry name" value="SEP domain"/>
    <property type="match status" value="1"/>
</dbReference>
<dbReference type="GO" id="GO:0043130">
    <property type="term" value="F:ubiquitin binding"/>
    <property type="evidence" value="ECO:0007669"/>
    <property type="project" value="TreeGrafter"/>
</dbReference>
<feature type="domain" description="SEP" evidence="2">
    <location>
        <begin position="29"/>
        <end position="97"/>
    </location>
</feature>
<dbReference type="AlphaFoldDB" id="B0DZ44"/>
<dbReference type="RefSeq" id="XP_001889227.1">
    <property type="nucleotide sequence ID" value="XM_001889192.1"/>
</dbReference>